<proteinExistence type="predicted"/>
<name>A0ABT3H8Q9_9HYPH</name>
<evidence type="ECO:0000313" key="3">
    <source>
        <dbReference type="Proteomes" id="UP001209755"/>
    </source>
</evidence>
<dbReference type="RefSeq" id="WP_264600460.1">
    <property type="nucleotide sequence ID" value="NZ_JAOQNS010000003.1"/>
</dbReference>
<dbReference type="PIRSF" id="PIRSF032131">
    <property type="entry name" value="UCP032131"/>
    <property type="match status" value="1"/>
</dbReference>
<dbReference type="InterPro" id="IPR009562">
    <property type="entry name" value="DUF1178"/>
</dbReference>
<keyword evidence="3" id="KW-1185">Reference proteome</keyword>
<evidence type="ECO:0000313" key="2">
    <source>
        <dbReference type="EMBL" id="MCW2306792.1"/>
    </source>
</evidence>
<dbReference type="EMBL" id="JAOQNS010000003">
    <property type="protein sequence ID" value="MCW2306792.1"/>
    <property type="molecule type" value="Genomic_DNA"/>
</dbReference>
<organism evidence="2 3">
    <name type="scientific">Rhodobium gokarnense</name>
    <dbReference type="NCBI Taxonomy" id="364296"/>
    <lineage>
        <taxon>Bacteria</taxon>
        <taxon>Pseudomonadati</taxon>
        <taxon>Pseudomonadota</taxon>
        <taxon>Alphaproteobacteria</taxon>
        <taxon>Hyphomicrobiales</taxon>
        <taxon>Rhodobiaceae</taxon>
        <taxon>Rhodobium</taxon>
    </lineage>
</organism>
<feature type="compositionally biased region" description="Low complexity" evidence="1">
    <location>
        <begin position="76"/>
        <end position="87"/>
    </location>
</feature>
<protein>
    <recommendedName>
        <fullName evidence="4">DUF1178 family protein</fullName>
    </recommendedName>
</protein>
<dbReference type="Pfam" id="PF06676">
    <property type="entry name" value="DUF1178"/>
    <property type="match status" value="1"/>
</dbReference>
<evidence type="ECO:0008006" key="4">
    <source>
        <dbReference type="Google" id="ProtNLM"/>
    </source>
</evidence>
<gene>
    <name evidence="2" type="ORF">M2319_001114</name>
</gene>
<comment type="caution">
    <text evidence="2">The sequence shown here is derived from an EMBL/GenBank/DDBJ whole genome shotgun (WGS) entry which is preliminary data.</text>
</comment>
<reference evidence="3" key="1">
    <citation type="submission" date="2023-07" db="EMBL/GenBank/DDBJ databases">
        <title>Genome sequencing of Purple Non-Sulfur Bacteria from various extreme environments.</title>
        <authorList>
            <person name="Mayer M."/>
        </authorList>
    </citation>
    <scope>NUCLEOTIDE SEQUENCE [LARGE SCALE GENOMIC DNA]</scope>
    <source>
        <strain evidence="3">DSM 17935</strain>
    </source>
</reference>
<dbReference type="Proteomes" id="UP001209755">
    <property type="component" value="Unassembled WGS sequence"/>
</dbReference>
<accession>A0ABT3H8Q9</accession>
<feature type="region of interest" description="Disordered" evidence="1">
    <location>
        <begin position="54"/>
        <end position="87"/>
    </location>
</feature>
<evidence type="ECO:0000256" key="1">
    <source>
        <dbReference type="SAM" id="MobiDB-lite"/>
    </source>
</evidence>
<sequence length="180" mass="19427">MIRYQLVCGNGHDLEIWFRGSDDCDRQIAEGAISCPHCGNREIAKRLMAPSVVTARSRAAPPADQAHSDASSQGGAAPQPAAKVPVPVAAPAPAQAPEISGHLSDKQMTKLVEMVREVKKFVTENAENVGKEFPKVARAMHFGDEEKRGIYGEATLEDAAELLEEGIDVLPLPRLPEEHN</sequence>